<proteinExistence type="predicted"/>
<reference evidence="1" key="1">
    <citation type="submission" date="2019-11" db="EMBL/GenBank/DDBJ databases">
        <title>Leishmania tarentolae CDS.</title>
        <authorList>
            <person name="Goto Y."/>
            <person name="Yamagishi J."/>
        </authorList>
    </citation>
    <scope>NUCLEOTIDE SEQUENCE [LARGE SCALE GENOMIC DNA]</scope>
    <source>
        <strain evidence="1">Parrot Tar II</strain>
    </source>
</reference>
<evidence type="ECO:0000313" key="2">
    <source>
        <dbReference type="Proteomes" id="UP000419144"/>
    </source>
</evidence>
<protein>
    <submittedName>
        <fullName evidence="1">Uncharacterized protein</fullName>
    </submittedName>
</protein>
<dbReference type="VEuPathDB" id="TriTrypDB:LtaPh_3544161"/>
<evidence type="ECO:0000313" key="1">
    <source>
        <dbReference type="EMBL" id="GET92956.1"/>
    </source>
</evidence>
<accession>A0A640KTM8</accession>
<name>A0A640KTM8_LEITA</name>
<sequence>MRAHSSSRTENNKAGVERGEKWLFSVPTLLDSPVKPCVLQLTLTTRGGDTALYGVRCMGAVKDGLLWPADVVRLICGPTCLAGLSLVHALGSSSHPHFVREPVVLTHFTPELARTLRKRRGCEHDVPRPKPKKRGKTEHGCIPATRMAANANKSVCDW</sequence>
<dbReference type="Proteomes" id="UP000419144">
    <property type="component" value="Unassembled WGS sequence"/>
</dbReference>
<keyword evidence="2" id="KW-1185">Reference proteome</keyword>
<gene>
    <name evidence="1" type="ORF">LtaPh_3544161</name>
</gene>
<dbReference type="EMBL" id="BLBS01000056">
    <property type="protein sequence ID" value="GET92956.1"/>
    <property type="molecule type" value="Genomic_DNA"/>
</dbReference>
<comment type="caution">
    <text evidence="1">The sequence shown here is derived from an EMBL/GenBank/DDBJ whole genome shotgun (WGS) entry which is preliminary data.</text>
</comment>
<organism evidence="1 2">
    <name type="scientific">Leishmania tarentolae</name>
    <name type="common">Sauroleishmania tarentolae</name>
    <dbReference type="NCBI Taxonomy" id="5689"/>
    <lineage>
        <taxon>Eukaryota</taxon>
        <taxon>Discoba</taxon>
        <taxon>Euglenozoa</taxon>
        <taxon>Kinetoplastea</taxon>
        <taxon>Metakinetoplastina</taxon>
        <taxon>Trypanosomatida</taxon>
        <taxon>Trypanosomatidae</taxon>
        <taxon>Leishmaniinae</taxon>
        <taxon>Leishmania</taxon>
        <taxon>lizard Leishmania</taxon>
    </lineage>
</organism>
<dbReference type="AlphaFoldDB" id="A0A640KTM8"/>